<dbReference type="Pfam" id="PF13340">
    <property type="entry name" value="DUF4096"/>
    <property type="match status" value="1"/>
</dbReference>
<dbReference type="Pfam" id="PF01609">
    <property type="entry name" value="DDE_Tnp_1"/>
    <property type="match status" value="1"/>
</dbReference>
<dbReference type="GO" id="GO:0003677">
    <property type="term" value="F:DNA binding"/>
    <property type="evidence" value="ECO:0007669"/>
    <property type="project" value="InterPro"/>
</dbReference>
<feature type="domain" description="Transposase IS4-like" evidence="2">
    <location>
        <begin position="112"/>
        <end position="205"/>
    </location>
</feature>
<protein>
    <recommendedName>
        <fullName evidence="6">Transposase</fullName>
    </recommendedName>
</protein>
<evidence type="ECO:0000313" key="4">
    <source>
        <dbReference type="EMBL" id="GHG72902.1"/>
    </source>
</evidence>
<proteinExistence type="predicted"/>
<name>A0A919F316_9ACTN</name>
<evidence type="ECO:0008006" key="6">
    <source>
        <dbReference type="Google" id="ProtNLM"/>
    </source>
</evidence>
<dbReference type="PANTHER" id="PTHR30007">
    <property type="entry name" value="PHP DOMAIN PROTEIN"/>
    <property type="match status" value="1"/>
</dbReference>
<reference evidence="5" key="1">
    <citation type="journal article" date="2019" name="Int. J. Syst. Evol. Microbiol.">
        <title>The Global Catalogue of Microorganisms (GCM) 10K type strain sequencing project: providing services to taxonomists for standard genome sequencing and annotation.</title>
        <authorList>
            <consortium name="The Broad Institute Genomics Platform"/>
            <consortium name="The Broad Institute Genome Sequencing Center for Infectious Disease"/>
            <person name="Wu L."/>
            <person name="Ma J."/>
        </authorList>
    </citation>
    <scope>NUCLEOTIDE SEQUENCE [LARGE SCALE GENOMIC DNA]</scope>
    <source>
        <strain evidence="5">JCM 4253</strain>
    </source>
</reference>
<dbReference type="GO" id="GO:0006313">
    <property type="term" value="P:DNA transposition"/>
    <property type="evidence" value="ECO:0007669"/>
    <property type="project" value="InterPro"/>
</dbReference>
<dbReference type="AlphaFoldDB" id="A0A919F316"/>
<keyword evidence="1" id="KW-0175">Coiled coil</keyword>
<accession>A0A919F316</accession>
<dbReference type="EMBL" id="BNBF01000031">
    <property type="protein sequence ID" value="GHG72902.1"/>
    <property type="molecule type" value="Genomic_DNA"/>
</dbReference>
<keyword evidence="5" id="KW-1185">Reference proteome</keyword>
<evidence type="ECO:0000259" key="3">
    <source>
        <dbReference type="Pfam" id="PF13340"/>
    </source>
</evidence>
<dbReference type="InterPro" id="IPR025161">
    <property type="entry name" value="IS402-like_dom"/>
</dbReference>
<sequence>MMGLADMERMPYATDLTDEQWALIEPLVIGGKQERVARSATGAPGSCDLREVVNALLYQNRTGCQWRLLPHDLPAWSAVFYYFTLWRQDGLDQRIQEILRCQVRERSRRLEDPSLVIIDTQSVRVAAGVPKETTGLDVNKKTPGRKRGLAVDVLGLVIGVVVLAASAHDNEAGIALLDQAAERCGMRLEKVLVDQGFKDAVIIHGAMKDITVEVVRRNPDDKGKGFVPQPKRWVVEQVPYAPPPSRPRLRPPARQRGLPRLLGLHRRHAPPPHHPYPHPAGRHGTGRMNVHELLRLLQTEHDETVARADHLREQIERLATTLAETEARLAELAATRKVIDHLTAPDDGTAPTQTATATVYQRIVTTFNEHPGKVFRVRDLHEHLGLLTDEPSINVTRSRLGRLVRQGLLEQPGRGRYQKRT</sequence>
<evidence type="ECO:0000256" key="1">
    <source>
        <dbReference type="SAM" id="Coils"/>
    </source>
</evidence>
<dbReference type="InterPro" id="IPR002559">
    <property type="entry name" value="Transposase_11"/>
</dbReference>
<dbReference type="PANTHER" id="PTHR30007:SF0">
    <property type="entry name" value="TRANSPOSASE"/>
    <property type="match status" value="1"/>
</dbReference>
<evidence type="ECO:0000259" key="2">
    <source>
        <dbReference type="Pfam" id="PF01609"/>
    </source>
</evidence>
<feature type="coiled-coil region" evidence="1">
    <location>
        <begin position="294"/>
        <end position="335"/>
    </location>
</feature>
<dbReference type="GO" id="GO:0004803">
    <property type="term" value="F:transposase activity"/>
    <property type="evidence" value="ECO:0007669"/>
    <property type="project" value="InterPro"/>
</dbReference>
<organism evidence="4 5">
    <name type="scientific">Streptomyces capoamus</name>
    <dbReference type="NCBI Taxonomy" id="68183"/>
    <lineage>
        <taxon>Bacteria</taxon>
        <taxon>Bacillati</taxon>
        <taxon>Actinomycetota</taxon>
        <taxon>Actinomycetes</taxon>
        <taxon>Kitasatosporales</taxon>
        <taxon>Streptomycetaceae</taxon>
        <taxon>Streptomyces</taxon>
    </lineage>
</organism>
<evidence type="ECO:0000313" key="5">
    <source>
        <dbReference type="Proteomes" id="UP000619355"/>
    </source>
</evidence>
<comment type="caution">
    <text evidence="4">The sequence shown here is derived from an EMBL/GenBank/DDBJ whole genome shotgun (WGS) entry which is preliminary data.</text>
</comment>
<dbReference type="NCBIfam" id="NF033580">
    <property type="entry name" value="transpos_IS5_3"/>
    <property type="match status" value="1"/>
</dbReference>
<dbReference type="Proteomes" id="UP000619355">
    <property type="component" value="Unassembled WGS sequence"/>
</dbReference>
<gene>
    <name evidence="4" type="ORF">GCM10018980_69070</name>
</gene>
<feature type="domain" description="Insertion element IS402-like" evidence="3">
    <location>
        <begin position="16"/>
        <end position="95"/>
    </location>
</feature>